<dbReference type="AlphaFoldDB" id="A0A9N8EV98"/>
<organism evidence="9 10">
    <name type="scientific">Seminavis robusta</name>
    <dbReference type="NCBI Taxonomy" id="568900"/>
    <lineage>
        <taxon>Eukaryota</taxon>
        <taxon>Sar</taxon>
        <taxon>Stramenopiles</taxon>
        <taxon>Ochrophyta</taxon>
        <taxon>Bacillariophyta</taxon>
        <taxon>Bacillariophyceae</taxon>
        <taxon>Bacillariophycidae</taxon>
        <taxon>Naviculales</taxon>
        <taxon>Naviculaceae</taxon>
        <taxon>Seminavis</taxon>
    </lineage>
</organism>
<dbReference type="InterPro" id="IPR011009">
    <property type="entry name" value="Kinase-like_dom_sf"/>
</dbReference>
<dbReference type="Pfam" id="PF00069">
    <property type="entry name" value="Pkinase"/>
    <property type="match status" value="1"/>
</dbReference>
<dbReference type="GO" id="GO:0004674">
    <property type="term" value="F:protein serine/threonine kinase activity"/>
    <property type="evidence" value="ECO:0007669"/>
    <property type="project" value="TreeGrafter"/>
</dbReference>
<dbReference type="PANTHER" id="PTHR44329:SF288">
    <property type="entry name" value="MITOGEN-ACTIVATED PROTEIN KINASE KINASE KINASE 20"/>
    <property type="match status" value="1"/>
</dbReference>
<dbReference type="SMART" id="SM00220">
    <property type="entry name" value="S_TKc"/>
    <property type="match status" value="1"/>
</dbReference>
<gene>
    <name evidence="9" type="ORF">SEMRO_2098_G314420.1</name>
</gene>
<evidence type="ECO:0000256" key="3">
    <source>
        <dbReference type="ARBA" id="ARBA00022777"/>
    </source>
</evidence>
<keyword evidence="10" id="KW-1185">Reference proteome</keyword>
<dbReference type="Gene3D" id="3.30.200.20">
    <property type="entry name" value="Phosphorylase Kinase, domain 1"/>
    <property type="match status" value="1"/>
</dbReference>
<dbReference type="InterPro" id="IPR051681">
    <property type="entry name" value="Ser/Thr_Kinases-Pseudokinases"/>
</dbReference>
<dbReference type="GO" id="GO:0046872">
    <property type="term" value="F:metal ion binding"/>
    <property type="evidence" value="ECO:0007669"/>
    <property type="project" value="UniProtKB-KW"/>
</dbReference>
<evidence type="ECO:0000256" key="5">
    <source>
        <dbReference type="PIRSR" id="PIRSR000615-1"/>
    </source>
</evidence>
<dbReference type="OrthoDB" id="48004at2759"/>
<evidence type="ECO:0000256" key="6">
    <source>
        <dbReference type="PIRSR" id="PIRSR000615-3"/>
    </source>
</evidence>
<evidence type="ECO:0000256" key="7">
    <source>
        <dbReference type="PIRSR" id="PIRSR000615-4"/>
    </source>
</evidence>
<dbReference type="InterPro" id="IPR000719">
    <property type="entry name" value="Prot_kinase_dom"/>
</dbReference>
<evidence type="ECO:0000313" key="9">
    <source>
        <dbReference type="EMBL" id="CAB9527886.1"/>
    </source>
</evidence>
<feature type="site" description="Important for interaction with phosphotyrosine-binding proteins" evidence="7">
    <location>
        <position position="384"/>
    </location>
</feature>
<feature type="binding site" evidence="6">
    <location>
        <position position="253"/>
    </location>
    <ligand>
        <name>Mg(2+)</name>
        <dbReference type="ChEBI" id="CHEBI:18420"/>
    </ligand>
</feature>
<feature type="active site" description="Proton acceptor" evidence="5">
    <location>
        <position position="233"/>
    </location>
</feature>
<accession>A0A9N8EV98</accession>
<evidence type="ECO:0000256" key="4">
    <source>
        <dbReference type="ARBA" id="ARBA00022840"/>
    </source>
</evidence>
<keyword evidence="3 9" id="KW-0418">Kinase</keyword>
<evidence type="ECO:0000259" key="8">
    <source>
        <dbReference type="PROSITE" id="PS50011"/>
    </source>
</evidence>
<keyword evidence="2" id="KW-0547">Nucleotide-binding</keyword>
<dbReference type="GO" id="GO:0005524">
    <property type="term" value="F:ATP binding"/>
    <property type="evidence" value="ECO:0007669"/>
    <property type="project" value="UniProtKB-KW"/>
</dbReference>
<dbReference type="PANTHER" id="PTHR44329">
    <property type="entry name" value="SERINE/THREONINE-PROTEIN KINASE TNNI3K-RELATED"/>
    <property type="match status" value="1"/>
</dbReference>
<feature type="binding site" evidence="6">
    <location>
        <position position="238"/>
    </location>
    <ligand>
        <name>Mg(2+)</name>
        <dbReference type="ChEBI" id="CHEBI:18420"/>
    </ligand>
</feature>
<reference evidence="9" key="1">
    <citation type="submission" date="2020-06" db="EMBL/GenBank/DDBJ databases">
        <authorList>
            <consortium name="Plant Systems Biology data submission"/>
        </authorList>
    </citation>
    <scope>NUCLEOTIDE SEQUENCE</scope>
    <source>
        <strain evidence="9">D6</strain>
    </source>
</reference>
<dbReference type="EMBL" id="CAICTM010002096">
    <property type="protein sequence ID" value="CAB9527886.1"/>
    <property type="molecule type" value="Genomic_DNA"/>
</dbReference>
<keyword evidence="1" id="KW-0808">Transferase</keyword>
<dbReference type="PROSITE" id="PS50011">
    <property type="entry name" value="PROTEIN_KINASE_DOM"/>
    <property type="match status" value="1"/>
</dbReference>
<evidence type="ECO:0000313" key="10">
    <source>
        <dbReference type="Proteomes" id="UP001153069"/>
    </source>
</evidence>
<name>A0A9N8EV98_9STRA</name>
<dbReference type="Gene3D" id="1.10.510.10">
    <property type="entry name" value="Transferase(Phosphotransferase) domain 1"/>
    <property type="match status" value="1"/>
</dbReference>
<keyword evidence="4" id="KW-0067">ATP-binding</keyword>
<comment type="caution">
    <text evidence="9">The sequence shown here is derived from an EMBL/GenBank/DDBJ whole genome shotgun (WGS) entry which is preliminary data.</text>
</comment>
<dbReference type="Proteomes" id="UP001153069">
    <property type="component" value="Unassembled WGS sequence"/>
</dbReference>
<dbReference type="SUPFAM" id="SSF56112">
    <property type="entry name" value="Protein kinase-like (PK-like)"/>
    <property type="match status" value="1"/>
</dbReference>
<evidence type="ECO:0000256" key="1">
    <source>
        <dbReference type="ARBA" id="ARBA00022679"/>
    </source>
</evidence>
<keyword evidence="6" id="KW-0479">Metal-binding</keyword>
<protein>
    <submittedName>
        <fullName evidence="9">Probable LIM domain-containing serine/threonine-protein kinase DDB</fullName>
    </submittedName>
</protein>
<keyword evidence="6" id="KW-0460">Magnesium</keyword>
<proteinExistence type="predicted"/>
<evidence type="ECO:0000256" key="2">
    <source>
        <dbReference type="ARBA" id="ARBA00022741"/>
    </source>
</evidence>
<feature type="domain" description="Protein kinase" evidence="8">
    <location>
        <begin position="49"/>
        <end position="376"/>
    </location>
</feature>
<sequence>MVFHDEVDQESSTELTLASCSQQFGDASFEAVDVEEPRKPIAHFDRSEVKLGKQIGEGYFSKVYEINGFQLDHHGNDHYYSPEEQELRQAYHQQVADANGSGRFVLKHLKPRLLQAGRNDFENAVVDLVAEATFLQQLQHPNILSLKGLARGGTDAFRGGTYESYFLITERLSETLAQRIHRWRKQLQKGGTDKNDGSNKTTSTQRLGAKCHYALQIAQALRYLHHHQLIFRDVKTDNIGFAQDDPDKIQLFDFGLCRKLPESNQLDDVFRMSGGVGTRRYCAVEVCRHQPYNAKADTYSWGIVFWELLTLQKPFADFTKEDHYKFVCELGGTPNLSRHSNVIPPSIQTMLRHCWARNVSKRWTMAQVCDSLQDIIHTDDDLQYPRAAEPRQDRLALQQHRQSSFVWRGTRRRSKVTVAA</sequence>